<proteinExistence type="predicted"/>
<sequence>MREGLRKKKTTSGSGIGTLSATCCPMLAPQWNFVYVDKADAERTFRDMRGALELHGSRKQNVRIEPRMWKRSHVQAVMAKHLENGHK</sequence>
<evidence type="ECO:0000313" key="3">
    <source>
        <dbReference type="Proteomes" id="UP001605036"/>
    </source>
</evidence>
<dbReference type="EMBL" id="JBHFFA010000002">
    <property type="protein sequence ID" value="KAL2644866.1"/>
    <property type="molecule type" value="Genomic_DNA"/>
</dbReference>
<dbReference type="Proteomes" id="UP001605036">
    <property type="component" value="Unassembled WGS sequence"/>
</dbReference>
<feature type="region of interest" description="Disordered" evidence="1">
    <location>
        <begin position="1"/>
        <end position="20"/>
    </location>
</feature>
<name>A0ABD1ZAZ6_9MARC</name>
<gene>
    <name evidence="2" type="ORF">R1flu_012453</name>
</gene>
<protein>
    <submittedName>
        <fullName evidence="2">Uncharacterized protein</fullName>
    </submittedName>
</protein>
<comment type="caution">
    <text evidence="2">The sequence shown here is derived from an EMBL/GenBank/DDBJ whole genome shotgun (WGS) entry which is preliminary data.</text>
</comment>
<evidence type="ECO:0000313" key="2">
    <source>
        <dbReference type="EMBL" id="KAL2644866.1"/>
    </source>
</evidence>
<accession>A0ABD1ZAZ6</accession>
<evidence type="ECO:0000256" key="1">
    <source>
        <dbReference type="SAM" id="MobiDB-lite"/>
    </source>
</evidence>
<feature type="compositionally biased region" description="Polar residues" evidence="1">
    <location>
        <begin position="11"/>
        <end position="20"/>
    </location>
</feature>
<organism evidence="2 3">
    <name type="scientific">Riccia fluitans</name>
    <dbReference type="NCBI Taxonomy" id="41844"/>
    <lineage>
        <taxon>Eukaryota</taxon>
        <taxon>Viridiplantae</taxon>
        <taxon>Streptophyta</taxon>
        <taxon>Embryophyta</taxon>
        <taxon>Marchantiophyta</taxon>
        <taxon>Marchantiopsida</taxon>
        <taxon>Marchantiidae</taxon>
        <taxon>Marchantiales</taxon>
        <taxon>Ricciaceae</taxon>
        <taxon>Riccia</taxon>
    </lineage>
</organism>
<dbReference type="AlphaFoldDB" id="A0ABD1ZAZ6"/>
<feature type="compositionally biased region" description="Basic residues" evidence="1">
    <location>
        <begin position="1"/>
        <end position="10"/>
    </location>
</feature>
<keyword evidence="3" id="KW-1185">Reference proteome</keyword>
<reference evidence="2 3" key="1">
    <citation type="submission" date="2024-09" db="EMBL/GenBank/DDBJ databases">
        <title>Chromosome-scale assembly of Riccia fluitans.</title>
        <authorList>
            <person name="Paukszto L."/>
            <person name="Sawicki J."/>
            <person name="Karawczyk K."/>
            <person name="Piernik-Szablinska J."/>
            <person name="Szczecinska M."/>
            <person name="Mazdziarz M."/>
        </authorList>
    </citation>
    <scope>NUCLEOTIDE SEQUENCE [LARGE SCALE GENOMIC DNA]</scope>
    <source>
        <strain evidence="2">Rf_01</strain>
        <tissue evidence="2">Aerial parts of the thallus</tissue>
    </source>
</reference>